<reference evidence="4 5" key="1">
    <citation type="submission" date="2021-07" db="EMBL/GenBank/DDBJ databases">
        <title>Genome data of Colletotrichum spaethianum.</title>
        <authorList>
            <person name="Utami Y.D."/>
            <person name="Hiruma K."/>
        </authorList>
    </citation>
    <scope>NUCLEOTIDE SEQUENCE [LARGE SCALE GENOMIC DNA]</scope>
    <source>
        <strain evidence="4 5">MAFF 242679</strain>
    </source>
</reference>
<dbReference type="Pfam" id="PF23297">
    <property type="entry name" value="ACP_SdgA_C"/>
    <property type="match status" value="1"/>
</dbReference>
<dbReference type="AlphaFoldDB" id="A0AA37GN32"/>
<dbReference type="InterPro" id="IPR036736">
    <property type="entry name" value="ACP-like_sf"/>
</dbReference>
<dbReference type="Proteomes" id="UP001055172">
    <property type="component" value="Unassembled WGS sequence"/>
</dbReference>
<dbReference type="InterPro" id="IPR020806">
    <property type="entry name" value="PKS_PP-bd"/>
</dbReference>
<dbReference type="PROSITE" id="PS00012">
    <property type="entry name" value="PHOSPHOPANTETHEINE"/>
    <property type="match status" value="1"/>
</dbReference>
<gene>
    <name evidence="4" type="ORF">ColLi_06927</name>
</gene>
<dbReference type="InterPro" id="IPR009081">
    <property type="entry name" value="PP-bd_ACP"/>
</dbReference>
<sequence length="129" mass="14318">MDRTDLRYLKGFSEDSVAPSDQAGEQQESIQMVLARVTDLDEASEAITQALVSRVAKMQQVALEEIDPSRFLHSYGVDSLVAIEIVNWALKEIKSKINVFDVMAGIPITALADNIARKSDLIPKEVRED</sequence>
<comment type="caution">
    <text evidence="4">The sequence shown here is derived from an EMBL/GenBank/DDBJ whole genome shotgun (WGS) entry which is preliminary data.</text>
</comment>
<accession>A0AA37GN32</accession>
<proteinExistence type="predicted"/>
<protein>
    <submittedName>
        <fullName evidence="4">Highly reducing polyketide synthase cla2</fullName>
    </submittedName>
</protein>
<name>A0AA37GN32_9PEZI</name>
<keyword evidence="2" id="KW-0597">Phosphoprotein</keyword>
<evidence type="ECO:0000259" key="3">
    <source>
        <dbReference type="PROSITE" id="PS50075"/>
    </source>
</evidence>
<dbReference type="PROSITE" id="PS50075">
    <property type="entry name" value="CARRIER"/>
    <property type="match status" value="1"/>
</dbReference>
<organism evidence="4 5">
    <name type="scientific">Colletotrichum liriopes</name>
    <dbReference type="NCBI Taxonomy" id="708192"/>
    <lineage>
        <taxon>Eukaryota</taxon>
        <taxon>Fungi</taxon>
        <taxon>Dikarya</taxon>
        <taxon>Ascomycota</taxon>
        <taxon>Pezizomycotina</taxon>
        <taxon>Sordariomycetes</taxon>
        <taxon>Hypocreomycetidae</taxon>
        <taxon>Glomerellales</taxon>
        <taxon>Glomerellaceae</taxon>
        <taxon>Colletotrichum</taxon>
        <taxon>Colletotrichum spaethianum species complex</taxon>
    </lineage>
</organism>
<dbReference type="SMART" id="SM00823">
    <property type="entry name" value="PKS_PP"/>
    <property type="match status" value="1"/>
</dbReference>
<evidence type="ECO:0000256" key="2">
    <source>
        <dbReference type="ARBA" id="ARBA00022553"/>
    </source>
</evidence>
<evidence type="ECO:0000313" key="5">
    <source>
        <dbReference type="Proteomes" id="UP001055172"/>
    </source>
</evidence>
<dbReference type="EMBL" id="BPPX01000013">
    <property type="protein sequence ID" value="GJC84089.1"/>
    <property type="molecule type" value="Genomic_DNA"/>
</dbReference>
<evidence type="ECO:0000313" key="4">
    <source>
        <dbReference type="EMBL" id="GJC84089.1"/>
    </source>
</evidence>
<feature type="domain" description="Carrier" evidence="3">
    <location>
        <begin position="42"/>
        <end position="119"/>
    </location>
</feature>
<evidence type="ECO:0000256" key="1">
    <source>
        <dbReference type="ARBA" id="ARBA00022450"/>
    </source>
</evidence>
<dbReference type="InterPro" id="IPR006162">
    <property type="entry name" value="Ppantetheine_attach_site"/>
</dbReference>
<dbReference type="Gene3D" id="1.10.1200.10">
    <property type="entry name" value="ACP-like"/>
    <property type="match status" value="1"/>
</dbReference>
<keyword evidence="1" id="KW-0596">Phosphopantetheine</keyword>
<keyword evidence="5" id="KW-1185">Reference proteome</keyword>
<dbReference type="GO" id="GO:0031177">
    <property type="term" value="F:phosphopantetheine binding"/>
    <property type="evidence" value="ECO:0007669"/>
    <property type="project" value="InterPro"/>
</dbReference>
<dbReference type="SUPFAM" id="SSF47336">
    <property type="entry name" value="ACP-like"/>
    <property type="match status" value="1"/>
</dbReference>